<name>A0A1T4X9I6_9BACT</name>
<feature type="signal peptide" evidence="1">
    <location>
        <begin position="1"/>
        <end position="20"/>
    </location>
</feature>
<feature type="chain" id="PRO_5012527049" evidence="1">
    <location>
        <begin position="21"/>
        <end position="423"/>
    </location>
</feature>
<proteinExistence type="predicted"/>
<dbReference type="OrthoDB" id="178588at2"/>
<sequence>MRLFLLSLFCVLPLFTQAVAGRYLTVEYPPSKEPEGLIYGVTYTLWLPEGIEKVRGVIVHQHGCGAGACKGGETAAYDLHWQALAAKHGCALLGPSYHQEDGQDCRKWCDPRNGSEKAFLHSLEEFAKQSGHPEIGKVPWALWGHSGGGFWSSLMLTLHPDRIAAIWFRSGSAYYVWEKGDIPKPELSEAVYQVPICFNGGLKEEQDKRHGPARVGDRAMFKAWRAKGAPAGFARDPRTGHECGDSRYLAIPFLDTCLTMRLPKQGAALLPVKVSDGWLSEMDERTAVKASEFKGALETAAWMPTEALTKLRAEYIQTGATNDTTPPPGPTDVKVKDGVVTWQAEVDFESGLQQFIVYREGKEIGRVPEKLASRFGRPLFQAMSYHDTPEKPLLEMKFVDPTPATSAISYRVISVNGVGLRSE</sequence>
<dbReference type="EMBL" id="FUYE01000003">
    <property type="protein sequence ID" value="SKA86139.1"/>
    <property type="molecule type" value="Genomic_DNA"/>
</dbReference>
<evidence type="ECO:0000313" key="3">
    <source>
        <dbReference type="Proteomes" id="UP000190774"/>
    </source>
</evidence>
<reference evidence="3" key="1">
    <citation type="submission" date="2017-02" db="EMBL/GenBank/DDBJ databases">
        <authorList>
            <person name="Varghese N."/>
            <person name="Submissions S."/>
        </authorList>
    </citation>
    <scope>NUCLEOTIDE SEQUENCE [LARGE SCALE GENOMIC DNA]</scope>
    <source>
        <strain evidence="3">ATCC 700200</strain>
    </source>
</reference>
<gene>
    <name evidence="2" type="ORF">SAMN02745166_01254</name>
</gene>
<organism evidence="2 3">
    <name type="scientific">Prosthecobacter debontii</name>
    <dbReference type="NCBI Taxonomy" id="48467"/>
    <lineage>
        <taxon>Bacteria</taxon>
        <taxon>Pseudomonadati</taxon>
        <taxon>Verrucomicrobiota</taxon>
        <taxon>Verrucomicrobiia</taxon>
        <taxon>Verrucomicrobiales</taxon>
        <taxon>Verrucomicrobiaceae</taxon>
        <taxon>Prosthecobacter</taxon>
    </lineage>
</organism>
<dbReference type="Proteomes" id="UP000190774">
    <property type="component" value="Unassembled WGS sequence"/>
</dbReference>
<dbReference type="AlphaFoldDB" id="A0A1T4X9I6"/>
<dbReference type="SUPFAM" id="SSF53474">
    <property type="entry name" value="alpha/beta-Hydrolases"/>
    <property type="match status" value="1"/>
</dbReference>
<evidence type="ECO:0000256" key="1">
    <source>
        <dbReference type="SAM" id="SignalP"/>
    </source>
</evidence>
<evidence type="ECO:0000313" key="2">
    <source>
        <dbReference type="EMBL" id="SKA86139.1"/>
    </source>
</evidence>
<dbReference type="Gene3D" id="3.40.50.1820">
    <property type="entry name" value="alpha/beta hydrolase"/>
    <property type="match status" value="1"/>
</dbReference>
<dbReference type="STRING" id="48467.SAMN02745166_01254"/>
<keyword evidence="1" id="KW-0732">Signal</keyword>
<dbReference type="InterPro" id="IPR029058">
    <property type="entry name" value="AB_hydrolase_fold"/>
</dbReference>
<keyword evidence="3" id="KW-1185">Reference proteome</keyword>
<dbReference type="RefSeq" id="WP_078812448.1">
    <property type="nucleotide sequence ID" value="NZ_FUYE01000003.1"/>
</dbReference>
<protein>
    <submittedName>
        <fullName evidence="2">Esterase PHB depolymerase</fullName>
    </submittedName>
</protein>
<accession>A0A1T4X9I6</accession>